<evidence type="ECO:0000256" key="2">
    <source>
        <dbReference type="ARBA" id="ARBA00023315"/>
    </source>
</evidence>
<keyword evidence="2" id="KW-0012">Acyltransferase</keyword>
<dbReference type="Pfam" id="PF00583">
    <property type="entry name" value="Acetyltransf_1"/>
    <property type="match status" value="1"/>
</dbReference>
<name>A0A4R4VJW3_9PSEU</name>
<gene>
    <name evidence="4" type="ORF">E1181_13465</name>
</gene>
<evidence type="ECO:0000256" key="1">
    <source>
        <dbReference type="ARBA" id="ARBA00022679"/>
    </source>
</evidence>
<accession>A0A4R4VJW3</accession>
<dbReference type="PROSITE" id="PS51186">
    <property type="entry name" value="GNAT"/>
    <property type="match status" value="1"/>
</dbReference>
<evidence type="ECO:0000313" key="5">
    <source>
        <dbReference type="Proteomes" id="UP000295674"/>
    </source>
</evidence>
<feature type="domain" description="N-acetyltransferase" evidence="3">
    <location>
        <begin position="1"/>
        <end position="149"/>
    </location>
</feature>
<keyword evidence="5" id="KW-1185">Reference proteome</keyword>
<dbReference type="PANTHER" id="PTHR43800:SF1">
    <property type="entry name" value="PEPTIDYL-LYSINE N-ACETYLTRANSFERASE YJAB"/>
    <property type="match status" value="1"/>
</dbReference>
<dbReference type="CDD" id="cd04301">
    <property type="entry name" value="NAT_SF"/>
    <property type="match status" value="1"/>
</dbReference>
<organism evidence="4 5">
    <name type="scientific">Saccharopolyspora terrae</name>
    <dbReference type="NCBI Taxonomy" id="2530384"/>
    <lineage>
        <taxon>Bacteria</taxon>
        <taxon>Bacillati</taxon>
        <taxon>Actinomycetota</taxon>
        <taxon>Actinomycetes</taxon>
        <taxon>Pseudonocardiales</taxon>
        <taxon>Pseudonocardiaceae</taxon>
        <taxon>Saccharopolyspora</taxon>
    </lineage>
</organism>
<dbReference type="GO" id="GO:0016747">
    <property type="term" value="F:acyltransferase activity, transferring groups other than amino-acyl groups"/>
    <property type="evidence" value="ECO:0007669"/>
    <property type="project" value="InterPro"/>
</dbReference>
<dbReference type="InterPro" id="IPR016181">
    <property type="entry name" value="Acyl_CoA_acyltransferase"/>
</dbReference>
<dbReference type="SUPFAM" id="SSF55729">
    <property type="entry name" value="Acyl-CoA N-acyltransferases (Nat)"/>
    <property type="match status" value="1"/>
</dbReference>
<evidence type="ECO:0000259" key="3">
    <source>
        <dbReference type="PROSITE" id="PS51186"/>
    </source>
</evidence>
<sequence>MIRLAGEDDLPLLREVERAAGRPFADVGMDLVASDEPPSLAVLREFQEAGRAWVAVAEDGPVAYLIAEVVDGCAHVEQVSVHPDHAGRRIGFRLIETLAEWARDRGLPALTLITFTEVPWNGPYYLRCGFRYLTDDELTPGLREIRAAEAVAGLDAWPRACMRRDL</sequence>
<dbReference type="Proteomes" id="UP000295674">
    <property type="component" value="Unassembled WGS sequence"/>
</dbReference>
<dbReference type="AlphaFoldDB" id="A0A4R4VJW3"/>
<protein>
    <submittedName>
        <fullName evidence="4">GNAT family N-acetyltransferase</fullName>
    </submittedName>
</protein>
<dbReference type="EMBL" id="SMKS01000019">
    <property type="protein sequence ID" value="TDD06029.1"/>
    <property type="molecule type" value="Genomic_DNA"/>
</dbReference>
<dbReference type="PANTHER" id="PTHR43800">
    <property type="entry name" value="PEPTIDYL-LYSINE N-ACETYLTRANSFERASE YJAB"/>
    <property type="match status" value="1"/>
</dbReference>
<dbReference type="InterPro" id="IPR000182">
    <property type="entry name" value="GNAT_dom"/>
</dbReference>
<dbReference type="OrthoDB" id="572496at2"/>
<dbReference type="Gene3D" id="3.40.630.30">
    <property type="match status" value="1"/>
</dbReference>
<keyword evidence="1 4" id="KW-0808">Transferase</keyword>
<evidence type="ECO:0000313" key="4">
    <source>
        <dbReference type="EMBL" id="TDD06029.1"/>
    </source>
</evidence>
<comment type="caution">
    <text evidence="4">The sequence shown here is derived from an EMBL/GenBank/DDBJ whole genome shotgun (WGS) entry which is preliminary data.</text>
</comment>
<reference evidence="4 5" key="1">
    <citation type="submission" date="2019-03" db="EMBL/GenBank/DDBJ databases">
        <title>Draft genome sequences of novel Actinobacteria.</title>
        <authorList>
            <person name="Sahin N."/>
            <person name="Ay H."/>
            <person name="Saygin H."/>
        </authorList>
    </citation>
    <scope>NUCLEOTIDE SEQUENCE [LARGE SCALE GENOMIC DNA]</scope>
    <source>
        <strain evidence="4 5">16K309</strain>
    </source>
</reference>
<proteinExistence type="predicted"/>